<dbReference type="InParanoid" id="G2Y4B5"/>
<evidence type="ECO:0000313" key="2">
    <source>
        <dbReference type="Proteomes" id="UP000008177"/>
    </source>
</evidence>
<dbReference type="EMBL" id="FQ790286">
    <property type="protein sequence ID" value="CCD47505.1"/>
    <property type="molecule type" value="Genomic_DNA"/>
</dbReference>
<evidence type="ECO:0000313" key="1">
    <source>
        <dbReference type="EMBL" id="CCD47505.1"/>
    </source>
</evidence>
<gene>
    <name evidence="1" type="ORF">BofuT4_uP006640.1</name>
</gene>
<reference evidence="2" key="1">
    <citation type="journal article" date="2011" name="PLoS Genet.">
        <title>Genomic analysis of the necrotrophic fungal pathogens Sclerotinia sclerotiorum and Botrytis cinerea.</title>
        <authorList>
            <person name="Amselem J."/>
            <person name="Cuomo C.A."/>
            <person name="van Kan J.A."/>
            <person name="Viaud M."/>
            <person name="Benito E.P."/>
            <person name="Couloux A."/>
            <person name="Coutinho P.M."/>
            <person name="de Vries R.P."/>
            <person name="Dyer P.S."/>
            <person name="Fillinger S."/>
            <person name="Fournier E."/>
            <person name="Gout L."/>
            <person name="Hahn M."/>
            <person name="Kohn L."/>
            <person name="Lapalu N."/>
            <person name="Plummer K.M."/>
            <person name="Pradier J.M."/>
            <person name="Quevillon E."/>
            <person name="Sharon A."/>
            <person name="Simon A."/>
            <person name="ten Have A."/>
            <person name="Tudzynski B."/>
            <person name="Tudzynski P."/>
            <person name="Wincker P."/>
            <person name="Andrew M."/>
            <person name="Anthouard V."/>
            <person name="Beever R.E."/>
            <person name="Beffa R."/>
            <person name="Benoit I."/>
            <person name="Bouzid O."/>
            <person name="Brault B."/>
            <person name="Chen Z."/>
            <person name="Choquer M."/>
            <person name="Collemare J."/>
            <person name="Cotton P."/>
            <person name="Danchin E.G."/>
            <person name="Da Silva C."/>
            <person name="Gautier A."/>
            <person name="Giraud C."/>
            <person name="Giraud T."/>
            <person name="Gonzalez C."/>
            <person name="Grossetete S."/>
            <person name="Guldener U."/>
            <person name="Henrissat B."/>
            <person name="Howlett B.J."/>
            <person name="Kodira C."/>
            <person name="Kretschmer M."/>
            <person name="Lappartient A."/>
            <person name="Leroch M."/>
            <person name="Levis C."/>
            <person name="Mauceli E."/>
            <person name="Neuveglise C."/>
            <person name="Oeser B."/>
            <person name="Pearson M."/>
            <person name="Poulain J."/>
            <person name="Poussereau N."/>
            <person name="Quesneville H."/>
            <person name="Rascle C."/>
            <person name="Schumacher J."/>
            <person name="Segurens B."/>
            <person name="Sexton A."/>
            <person name="Silva E."/>
            <person name="Sirven C."/>
            <person name="Soanes D.M."/>
            <person name="Talbot N.J."/>
            <person name="Templeton M."/>
            <person name="Yandava C."/>
            <person name="Yarden O."/>
            <person name="Zeng Q."/>
            <person name="Rollins J.A."/>
            <person name="Lebrun M.H."/>
            <person name="Dickman M."/>
        </authorList>
    </citation>
    <scope>NUCLEOTIDE SEQUENCE [LARGE SCALE GENOMIC DNA]</scope>
    <source>
        <strain evidence="2">T4</strain>
    </source>
</reference>
<proteinExistence type="predicted"/>
<dbReference type="HOGENOM" id="CLU_2621744_0_0_1"/>
<sequence>MTEYQVQKDSEDEISTSILEAPGFGFKGLDIPGMQAQALTNKSTLSAIPMEDPYWIQFTKDHQKRILRDIGQALVIAI</sequence>
<dbReference type="Proteomes" id="UP000008177">
    <property type="component" value="Unplaced contigs"/>
</dbReference>
<organism evidence="1 2">
    <name type="scientific">Botryotinia fuckeliana (strain T4)</name>
    <name type="common">Noble rot fungus</name>
    <name type="synonym">Botrytis cinerea</name>
    <dbReference type="NCBI Taxonomy" id="999810"/>
    <lineage>
        <taxon>Eukaryota</taxon>
        <taxon>Fungi</taxon>
        <taxon>Dikarya</taxon>
        <taxon>Ascomycota</taxon>
        <taxon>Pezizomycotina</taxon>
        <taxon>Leotiomycetes</taxon>
        <taxon>Helotiales</taxon>
        <taxon>Sclerotiniaceae</taxon>
        <taxon>Botrytis</taxon>
    </lineage>
</organism>
<dbReference type="AlphaFoldDB" id="G2Y4B5"/>
<accession>G2Y4B5</accession>
<protein>
    <submittedName>
        <fullName evidence="1">Uncharacterized protein</fullName>
    </submittedName>
</protein>
<name>G2Y4B5_BOTF4</name>